<evidence type="ECO:0000256" key="4">
    <source>
        <dbReference type="ARBA" id="ARBA00074799"/>
    </source>
</evidence>
<evidence type="ECO:0000313" key="8">
    <source>
        <dbReference type="Proteomes" id="UP000256899"/>
    </source>
</evidence>
<dbReference type="NCBIfam" id="TIGR00444">
    <property type="entry name" value="mazG"/>
    <property type="match status" value="1"/>
</dbReference>
<dbReference type="PANTHER" id="PTHR30522">
    <property type="entry name" value="NUCLEOSIDE TRIPHOSPHATE PYROPHOSPHOHYDROLASE"/>
    <property type="match status" value="1"/>
</dbReference>
<dbReference type="Proteomes" id="UP000256899">
    <property type="component" value="Unassembled WGS sequence"/>
</dbReference>
<dbReference type="FunFam" id="1.10.287.1080:FF:000001">
    <property type="entry name" value="Nucleoside triphosphate pyrophosphohydrolase"/>
    <property type="match status" value="1"/>
</dbReference>
<dbReference type="EMBL" id="QUOT01000001">
    <property type="protein sequence ID" value="REL32651.1"/>
    <property type="molecule type" value="Genomic_DNA"/>
</dbReference>
<name>A0A3E0U6N5_9GAMM</name>
<dbReference type="InterPro" id="IPR011551">
    <property type="entry name" value="NTP_PyrPHydrolase_MazG"/>
</dbReference>
<evidence type="ECO:0000256" key="1">
    <source>
        <dbReference type="ARBA" id="ARBA00052141"/>
    </source>
</evidence>
<dbReference type="GO" id="GO:0046081">
    <property type="term" value="P:dUTP catabolic process"/>
    <property type="evidence" value="ECO:0007669"/>
    <property type="project" value="TreeGrafter"/>
</dbReference>
<dbReference type="Pfam" id="PF03819">
    <property type="entry name" value="MazG"/>
    <property type="match status" value="2"/>
</dbReference>
<dbReference type="GO" id="GO:0046052">
    <property type="term" value="P:UTP catabolic process"/>
    <property type="evidence" value="ECO:0007669"/>
    <property type="project" value="TreeGrafter"/>
</dbReference>
<evidence type="ECO:0000256" key="2">
    <source>
        <dbReference type="ARBA" id="ARBA00061115"/>
    </source>
</evidence>
<reference evidence="8" key="1">
    <citation type="submission" date="2018-08" db="EMBL/GenBank/DDBJ databases">
        <title>Thalassotalea euphylliae genome.</title>
        <authorList>
            <person name="Summers S."/>
            <person name="Rice S.A."/>
            <person name="Freckelton M.L."/>
            <person name="Nedved B.T."/>
            <person name="Hadfield M.G."/>
        </authorList>
    </citation>
    <scope>NUCLEOTIDE SEQUENCE [LARGE SCALE GENOMIC DNA]</scope>
    <source>
        <strain evidence="8">H3</strain>
    </source>
</reference>
<evidence type="ECO:0000256" key="3">
    <source>
        <dbReference type="ARBA" id="ARBA00066372"/>
    </source>
</evidence>
<feature type="region of interest" description="Disordered" evidence="5">
    <location>
        <begin position="268"/>
        <end position="296"/>
    </location>
</feature>
<comment type="caution">
    <text evidence="7">The sequence shown here is derived from an EMBL/GenBank/DDBJ whole genome shotgun (WGS) entry which is preliminary data.</text>
</comment>
<dbReference type="CDD" id="cd11529">
    <property type="entry name" value="NTP-PPase_MazG_Cterm"/>
    <property type="match status" value="1"/>
</dbReference>
<dbReference type="CDD" id="cd11528">
    <property type="entry name" value="NTP-PPase_MazG_Nterm"/>
    <property type="match status" value="1"/>
</dbReference>
<organism evidence="7 8">
    <name type="scientific">Thalassotalea euphylliae</name>
    <dbReference type="NCBI Taxonomy" id="1655234"/>
    <lineage>
        <taxon>Bacteria</taxon>
        <taxon>Pseudomonadati</taxon>
        <taxon>Pseudomonadota</taxon>
        <taxon>Gammaproteobacteria</taxon>
        <taxon>Alteromonadales</taxon>
        <taxon>Colwelliaceae</taxon>
        <taxon>Thalassotalea</taxon>
    </lineage>
</organism>
<dbReference type="InterPro" id="IPR048015">
    <property type="entry name" value="NTP-PPase_MazG-like_N"/>
</dbReference>
<comment type="catalytic activity">
    <reaction evidence="1">
        <text>ATP + H2O = AMP + diphosphate + H(+)</text>
        <dbReference type="Rhea" id="RHEA:14245"/>
        <dbReference type="ChEBI" id="CHEBI:15377"/>
        <dbReference type="ChEBI" id="CHEBI:15378"/>
        <dbReference type="ChEBI" id="CHEBI:30616"/>
        <dbReference type="ChEBI" id="CHEBI:33019"/>
        <dbReference type="ChEBI" id="CHEBI:456215"/>
        <dbReference type="EC" id="3.6.1.8"/>
    </reaction>
</comment>
<protein>
    <recommendedName>
        <fullName evidence="4">Nucleoside triphosphate pyrophosphohydrolase</fullName>
        <ecNumber evidence="3">3.6.1.8</ecNumber>
    </recommendedName>
</protein>
<dbReference type="GO" id="GO:0046076">
    <property type="term" value="P:dTTP catabolic process"/>
    <property type="evidence" value="ECO:0007669"/>
    <property type="project" value="TreeGrafter"/>
</dbReference>
<sequence length="296" mass="33547">MKDAPASMAKLRWIMAQLRDPETGCPWDLKQDFASIVPHTIEEAYEVAEAINQQDFSELEKELGDLLFQVVFYSQLGAEQKRFDFDSVVAAICEKLIRRHPHVFGDKTLTTDADIKANWENEKANERKQKNQQENLSILADIPQALPALSRANKIQKRCAHVGFDWDNISQCFEKVEEEVAEVKAELTSDLTNSAQQARLGEELGDLLFAVVNVCRHAKQDPEALLRAANDKFSKRFKHVEQQATSSGKTMAEHDLTTLEQFWQSAKQVEKNGYEQPQQGQTELQAAQTKQTSSKP</sequence>
<dbReference type="GO" id="GO:0047693">
    <property type="term" value="F:ATP diphosphatase activity"/>
    <property type="evidence" value="ECO:0007669"/>
    <property type="project" value="UniProtKB-EC"/>
</dbReference>
<dbReference type="InterPro" id="IPR004518">
    <property type="entry name" value="MazG-like_dom"/>
</dbReference>
<dbReference type="Gene3D" id="1.10.287.1080">
    <property type="entry name" value="MazG-like"/>
    <property type="match status" value="2"/>
</dbReference>
<evidence type="ECO:0000259" key="6">
    <source>
        <dbReference type="Pfam" id="PF03819"/>
    </source>
</evidence>
<dbReference type="SUPFAM" id="SSF101386">
    <property type="entry name" value="all-alpha NTP pyrophosphatases"/>
    <property type="match status" value="2"/>
</dbReference>
<keyword evidence="7" id="KW-0378">Hydrolase</keyword>
<accession>A0A3E0U6N5</accession>
<dbReference type="PANTHER" id="PTHR30522:SF0">
    <property type="entry name" value="NUCLEOSIDE TRIPHOSPHATE PYROPHOSPHOHYDROLASE"/>
    <property type="match status" value="1"/>
</dbReference>
<dbReference type="FunFam" id="1.10.287.1080:FF:000003">
    <property type="entry name" value="Nucleoside triphosphate pyrophosphohydrolase"/>
    <property type="match status" value="1"/>
</dbReference>
<evidence type="ECO:0000313" key="7">
    <source>
        <dbReference type="EMBL" id="REL32651.1"/>
    </source>
</evidence>
<dbReference type="GO" id="GO:0006950">
    <property type="term" value="P:response to stress"/>
    <property type="evidence" value="ECO:0007669"/>
    <property type="project" value="UniProtKB-ARBA"/>
</dbReference>
<feature type="domain" description="NTP pyrophosphohydrolase MazG-like" evidence="6">
    <location>
        <begin position="31"/>
        <end position="104"/>
    </location>
</feature>
<dbReference type="GO" id="GO:0046047">
    <property type="term" value="P:TTP catabolic process"/>
    <property type="evidence" value="ECO:0007669"/>
    <property type="project" value="TreeGrafter"/>
</dbReference>
<feature type="compositionally biased region" description="Polar residues" evidence="5">
    <location>
        <begin position="275"/>
        <end position="296"/>
    </location>
</feature>
<dbReference type="GO" id="GO:0046061">
    <property type="term" value="P:dATP catabolic process"/>
    <property type="evidence" value="ECO:0007669"/>
    <property type="project" value="TreeGrafter"/>
</dbReference>
<feature type="domain" description="NTP pyrophosphohydrolase MazG-like" evidence="6">
    <location>
        <begin position="175"/>
        <end position="240"/>
    </location>
</feature>
<dbReference type="NCBIfam" id="NF007113">
    <property type="entry name" value="PRK09562.1"/>
    <property type="match status" value="1"/>
</dbReference>
<dbReference type="EC" id="3.6.1.8" evidence="3"/>
<dbReference type="AlphaFoldDB" id="A0A3E0U6N5"/>
<dbReference type="InterPro" id="IPR048011">
    <property type="entry name" value="NTP-PPase_MazG-like_C"/>
</dbReference>
<proteinExistence type="inferred from homology"/>
<gene>
    <name evidence="7" type="ORF">DXX94_07365</name>
</gene>
<keyword evidence="8" id="KW-1185">Reference proteome</keyword>
<comment type="similarity">
    <text evidence="2">Belongs to the nucleoside triphosphate pyrophosphohydrolase family.</text>
</comment>
<evidence type="ECO:0000256" key="5">
    <source>
        <dbReference type="SAM" id="MobiDB-lite"/>
    </source>
</evidence>
<dbReference type="GO" id="GO:0006203">
    <property type="term" value="P:dGTP catabolic process"/>
    <property type="evidence" value="ECO:0007669"/>
    <property type="project" value="TreeGrafter"/>
</dbReference>